<dbReference type="Ensembl" id="ENSSAUT00010022955.1">
    <property type="protein sequence ID" value="ENSSAUP00010021731.1"/>
    <property type="gene ID" value="ENSSAUG00010009600.1"/>
</dbReference>
<dbReference type="InterPro" id="IPR011989">
    <property type="entry name" value="ARM-like"/>
</dbReference>
<dbReference type="InterPro" id="IPR016024">
    <property type="entry name" value="ARM-type_fold"/>
</dbReference>
<accession>A0A671VA22</accession>
<dbReference type="InterPro" id="IPR000225">
    <property type="entry name" value="Armadillo"/>
</dbReference>
<protein>
    <submittedName>
        <fullName evidence="2">Armadillo repeat containing 2</fullName>
    </submittedName>
</protein>
<reference evidence="2" key="2">
    <citation type="submission" date="2025-08" db="UniProtKB">
        <authorList>
            <consortium name="Ensembl"/>
        </authorList>
    </citation>
    <scope>IDENTIFICATION</scope>
</reference>
<feature type="region of interest" description="Disordered" evidence="1">
    <location>
        <begin position="319"/>
        <end position="339"/>
    </location>
</feature>
<dbReference type="PANTHER" id="PTHR21356:SF1">
    <property type="entry name" value="ARMADILLO REPEAT-CONTAINING PROTEIN 2"/>
    <property type="match status" value="1"/>
</dbReference>
<evidence type="ECO:0000313" key="3">
    <source>
        <dbReference type="Proteomes" id="UP000472265"/>
    </source>
</evidence>
<dbReference type="GeneTree" id="ENSGT00390000000663"/>
<dbReference type="Proteomes" id="UP000472265">
    <property type="component" value="Chromosome 22"/>
</dbReference>
<proteinExistence type="predicted"/>
<dbReference type="AlphaFoldDB" id="A0A671VA22"/>
<organism evidence="2 3">
    <name type="scientific">Sparus aurata</name>
    <name type="common">Gilthead sea bream</name>
    <dbReference type="NCBI Taxonomy" id="8175"/>
    <lineage>
        <taxon>Eukaryota</taxon>
        <taxon>Metazoa</taxon>
        <taxon>Chordata</taxon>
        <taxon>Craniata</taxon>
        <taxon>Vertebrata</taxon>
        <taxon>Euteleostomi</taxon>
        <taxon>Actinopterygii</taxon>
        <taxon>Neopterygii</taxon>
        <taxon>Teleostei</taxon>
        <taxon>Neoteleostei</taxon>
        <taxon>Acanthomorphata</taxon>
        <taxon>Eupercaria</taxon>
        <taxon>Spariformes</taxon>
        <taxon>Sparidae</taxon>
        <taxon>Sparus</taxon>
    </lineage>
</organism>
<name>A0A671VA22_SPAAU</name>
<dbReference type="PANTHER" id="PTHR21356">
    <property type="entry name" value="ARMADILLO REPEAT CONTAINING 2"/>
    <property type="match status" value="1"/>
</dbReference>
<evidence type="ECO:0000313" key="2">
    <source>
        <dbReference type="Ensembl" id="ENSSAUP00010021731.1"/>
    </source>
</evidence>
<dbReference type="SMART" id="SM00185">
    <property type="entry name" value="ARM"/>
    <property type="match status" value="4"/>
</dbReference>
<reference evidence="2" key="1">
    <citation type="submission" date="2021-04" db="EMBL/GenBank/DDBJ databases">
        <authorList>
            <consortium name="Wellcome Sanger Institute Data Sharing"/>
        </authorList>
    </citation>
    <scope>NUCLEOTIDE SEQUENCE [LARGE SCALE GENOMIC DNA]</scope>
</reference>
<keyword evidence="3" id="KW-1185">Reference proteome</keyword>
<dbReference type="InterPro" id="IPR038905">
    <property type="entry name" value="ARMC2"/>
</dbReference>
<sequence length="576" mass="64050">IYFTSKTRKRPHPFSSSASRLKLPVAAVGSVDRLCDLCERLHGTLAEADMLGRRCKRRSGILRALFRLIDLNSAQLNLHIAKLCLALCVNGNNLLNICKLIFQISRSENNDILFQNNSIIDSLLGILSNEDMSASGEALLYCVGTLKFLSGNSAVLRLLLDKNCIGVAQKLIQRLCMTEDTNFAMAGHILVQLTGTLRNLADHPDSRRLFISFSLLSELCLVLRHHCKDQDICTNISRIYSKLSSYSECRLALAQTPDCYQLFLELLSKHHQKQDLVVRLLFTLGNLTAKSNEARLRLFQCKGCLGILLQLYDSYQRRDDSLPSPTSSPGKPPVPPMSVQEGDDVLVKLIRVLANMCIHRAVGPALATNTSCIQLLLETLELRSVQESEELLVNVAATINNLSFYQEESSLLRHSQLAIAKLMLKLLISSSMDAMLEATRVYGNLSQSKDVRDFIMQNKVHQFVVTLLDSKSTEMCFSACGVLTNLALDPPNRVSLSLEGAAAKLVDCLKDLGPGDWQLAGQVCQALWNMIGGGSEKLLDKQERDSLDYHRTCWELEFLPVAQKLVKTFQPLDPTA</sequence>
<gene>
    <name evidence="2" type="primary">ARMC2</name>
    <name evidence="2" type="synonym">armc2</name>
</gene>
<evidence type="ECO:0000256" key="1">
    <source>
        <dbReference type="SAM" id="MobiDB-lite"/>
    </source>
</evidence>
<dbReference type="Gene3D" id="1.25.10.10">
    <property type="entry name" value="Leucine-rich Repeat Variant"/>
    <property type="match status" value="2"/>
</dbReference>
<dbReference type="GO" id="GO:0007288">
    <property type="term" value="P:sperm axoneme assembly"/>
    <property type="evidence" value="ECO:0007669"/>
    <property type="project" value="TreeGrafter"/>
</dbReference>
<reference evidence="2" key="3">
    <citation type="submission" date="2025-09" db="UniProtKB">
        <authorList>
            <consortium name="Ensembl"/>
        </authorList>
    </citation>
    <scope>IDENTIFICATION</scope>
</reference>
<dbReference type="SUPFAM" id="SSF48371">
    <property type="entry name" value="ARM repeat"/>
    <property type="match status" value="2"/>
</dbReference>